<comment type="caution">
    <text evidence="2">The sequence shown here is derived from an EMBL/GenBank/DDBJ whole genome shotgun (WGS) entry which is preliminary data.</text>
</comment>
<reference evidence="3" key="1">
    <citation type="journal article" date="2019" name="Int. J. Syst. Evol. Microbiol.">
        <title>The Global Catalogue of Microorganisms (GCM) 10K type strain sequencing project: providing services to taxonomists for standard genome sequencing and annotation.</title>
        <authorList>
            <consortium name="The Broad Institute Genomics Platform"/>
            <consortium name="The Broad Institute Genome Sequencing Center for Infectious Disease"/>
            <person name="Wu L."/>
            <person name="Ma J."/>
        </authorList>
    </citation>
    <scope>NUCLEOTIDE SEQUENCE [LARGE SCALE GENOMIC DNA]</scope>
    <source>
        <strain evidence="3">JCM 15089</strain>
    </source>
</reference>
<evidence type="ECO:0000313" key="3">
    <source>
        <dbReference type="Proteomes" id="UP001499951"/>
    </source>
</evidence>
<gene>
    <name evidence="2" type="ORF">GCM10008942_18040</name>
</gene>
<keyword evidence="3" id="KW-1185">Reference proteome</keyword>
<evidence type="ECO:0000256" key="1">
    <source>
        <dbReference type="SAM" id="SignalP"/>
    </source>
</evidence>
<protein>
    <submittedName>
        <fullName evidence="2">Uncharacterized protein</fullName>
    </submittedName>
</protein>
<evidence type="ECO:0000313" key="2">
    <source>
        <dbReference type="EMBL" id="GAA0569711.1"/>
    </source>
</evidence>
<accession>A0ABP3PS28</accession>
<feature type="chain" id="PRO_5046966402" evidence="1">
    <location>
        <begin position="24"/>
        <end position="218"/>
    </location>
</feature>
<dbReference type="Proteomes" id="UP001499951">
    <property type="component" value="Unassembled WGS sequence"/>
</dbReference>
<name>A0ABP3PS28_9PROT</name>
<proteinExistence type="predicted"/>
<keyword evidence="1" id="KW-0732">Signal</keyword>
<feature type="signal peptide" evidence="1">
    <location>
        <begin position="1"/>
        <end position="23"/>
    </location>
</feature>
<sequence length="218" mass="23116">MQTRRSIVISGLAVLAAGGIAHAEDDSDLPKATVVKGKPPYLDFSDGVKVPCTKGAFLTLWEGPGYWLTFGFGSAGVADVAQSRAVYHAEGAMRYLLLTLAFAPDRLESVEGHGWRQKVEKPENYVMGDLALPGRPSRALDDLFLGRGSANASPFWGQPDVGGMVATVPGGPGGPDVSASGMMPSMTAMSVNAFCCYVVRKKDLSLADVRQRAKILKI</sequence>
<dbReference type="RefSeq" id="WP_166929565.1">
    <property type="nucleotide sequence ID" value="NZ_BAAADD010000004.1"/>
</dbReference>
<dbReference type="EMBL" id="BAAADD010000004">
    <property type="protein sequence ID" value="GAA0569711.1"/>
    <property type="molecule type" value="Genomic_DNA"/>
</dbReference>
<organism evidence="2 3">
    <name type="scientific">Rhizomicrobium electricum</name>
    <dbReference type="NCBI Taxonomy" id="480070"/>
    <lineage>
        <taxon>Bacteria</taxon>
        <taxon>Pseudomonadati</taxon>
        <taxon>Pseudomonadota</taxon>
        <taxon>Alphaproteobacteria</taxon>
        <taxon>Micropepsales</taxon>
        <taxon>Micropepsaceae</taxon>
        <taxon>Rhizomicrobium</taxon>
    </lineage>
</organism>